<dbReference type="EMBL" id="JAVREL010000170">
    <property type="protein sequence ID" value="MDT0347899.1"/>
    <property type="molecule type" value="Genomic_DNA"/>
</dbReference>
<accession>A0ABU2N1Z5</accession>
<feature type="non-terminal residue" evidence="2">
    <location>
        <position position="84"/>
    </location>
</feature>
<name>A0ABU2N1Z5_9ACTN</name>
<evidence type="ECO:0000313" key="3">
    <source>
        <dbReference type="Proteomes" id="UP001183246"/>
    </source>
</evidence>
<keyword evidence="3" id="KW-1185">Reference proteome</keyword>
<dbReference type="Proteomes" id="UP001183246">
    <property type="component" value="Unassembled WGS sequence"/>
</dbReference>
<dbReference type="RefSeq" id="WP_311708993.1">
    <property type="nucleotide sequence ID" value="NZ_JAVREL010000169.1"/>
</dbReference>
<comment type="caution">
    <text evidence="2">The sequence shown here is derived from an EMBL/GenBank/DDBJ whole genome shotgun (WGS) entry which is preliminary data.</text>
</comment>
<dbReference type="EMBL" id="JAVREL010000169">
    <property type="protein sequence ID" value="MDT0347898.1"/>
    <property type="molecule type" value="Genomic_DNA"/>
</dbReference>
<protein>
    <recommendedName>
        <fullName evidence="4">Transposase</fullName>
    </recommendedName>
</protein>
<evidence type="ECO:0000313" key="1">
    <source>
        <dbReference type="EMBL" id="MDT0347898.1"/>
    </source>
</evidence>
<reference evidence="3" key="1">
    <citation type="submission" date="2023-07" db="EMBL/GenBank/DDBJ databases">
        <title>30 novel species of actinomycetes from the DSMZ collection.</title>
        <authorList>
            <person name="Nouioui I."/>
        </authorList>
    </citation>
    <scope>NUCLEOTIDE SEQUENCE [LARGE SCALE GENOMIC DNA]</scope>
    <source>
        <strain evidence="1 3">DSM 44938</strain>
    </source>
</reference>
<evidence type="ECO:0008006" key="4">
    <source>
        <dbReference type="Google" id="ProtNLM"/>
    </source>
</evidence>
<proteinExistence type="predicted"/>
<evidence type="ECO:0000313" key="2">
    <source>
        <dbReference type="EMBL" id="MDT0347899.1"/>
    </source>
</evidence>
<reference evidence="2" key="2">
    <citation type="submission" date="2024-05" db="EMBL/GenBank/DDBJ databases">
        <title>30 novel species of actinomycetes from the DSMZ collection.</title>
        <authorList>
            <person name="Nouioui I."/>
        </authorList>
    </citation>
    <scope>NUCLEOTIDE SEQUENCE</scope>
    <source>
        <strain evidence="2">DSM 44938</strain>
    </source>
</reference>
<gene>
    <name evidence="1" type="ORF">RM590_35875</name>
    <name evidence="2" type="ORF">RM590_35880</name>
</gene>
<feature type="non-terminal residue" evidence="2">
    <location>
        <position position="1"/>
    </location>
</feature>
<sequence length="84" mass="9325">DLEKVQRGAGGRYYNIPEKIAERIGVIARTRRVASCLRTTIGADETGRPILEWHFDEQVLAAEAAADGWYALITSRPVERSGPE</sequence>
<organism evidence="2 3">
    <name type="scientific">Streptomyces litchfieldiae</name>
    <dbReference type="NCBI Taxonomy" id="3075543"/>
    <lineage>
        <taxon>Bacteria</taxon>
        <taxon>Bacillati</taxon>
        <taxon>Actinomycetota</taxon>
        <taxon>Actinomycetes</taxon>
        <taxon>Kitasatosporales</taxon>
        <taxon>Streptomycetaceae</taxon>
        <taxon>Streptomyces</taxon>
    </lineage>
</organism>